<feature type="non-terminal residue" evidence="2">
    <location>
        <position position="1"/>
    </location>
</feature>
<name>A0ABQ5K5U9_9EUKA</name>
<reference evidence="2" key="1">
    <citation type="submission" date="2022-03" db="EMBL/GenBank/DDBJ databases">
        <title>Draft genome sequence of Aduncisulcus paluster, a free-living microaerophilic Fornicata.</title>
        <authorList>
            <person name="Yuyama I."/>
            <person name="Kume K."/>
            <person name="Tamura T."/>
            <person name="Inagaki Y."/>
            <person name="Hashimoto T."/>
        </authorList>
    </citation>
    <scope>NUCLEOTIDE SEQUENCE</scope>
    <source>
        <strain evidence="2">NY0171</strain>
    </source>
</reference>
<accession>A0ABQ5K5U9</accession>
<keyword evidence="3" id="KW-1185">Reference proteome</keyword>
<evidence type="ECO:0000313" key="2">
    <source>
        <dbReference type="EMBL" id="GKT27956.1"/>
    </source>
</evidence>
<evidence type="ECO:0000313" key="3">
    <source>
        <dbReference type="Proteomes" id="UP001057375"/>
    </source>
</evidence>
<proteinExistence type="predicted"/>
<comment type="caution">
    <text evidence="2">The sequence shown here is derived from an EMBL/GenBank/DDBJ whole genome shotgun (WGS) entry which is preliminary data.</text>
</comment>
<dbReference type="Proteomes" id="UP001057375">
    <property type="component" value="Unassembled WGS sequence"/>
</dbReference>
<keyword evidence="1" id="KW-0175">Coiled coil</keyword>
<sequence length="104" mass="11804">NIETAKEHQIKANALTQERDALIKTYKGLQAESQTQLKDIEEKQQALAEAEKKALELAGAKDQYVTSSEERERILDGLRKEESHKKHVDQAENIKSVCETLSKK</sequence>
<gene>
    <name evidence="2" type="ORF">ADUPG1_004823</name>
</gene>
<feature type="non-terminal residue" evidence="2">
    <location>
        <position position="104"/>
    </location>
</feature>
<organism evidence="2 3">
    <name type="scientific">Aduncisulcus paluster</name>
    <dbReference type="NCBI Taxonomy" id="2918883"/>
    <lineage>
        <taxon>Eukaryota</taxon>
        <taxon>Metamonada</taxon>
        <taxon>Carpediemonas-like organisms</taxon>
        <taxon>Aduncisulcus</taxon>
    </lineage>
</organism>
<feature type="coiled-coil region" evidence="1">
    <location>
        <begin position="5"/>
        <end position="63"/>
    </location>
</feature>
<dbReference type="EMBL" id="BQXS01007527">
    <property type="protein sequence ID" value="GKT27956.1"/>
    <property type="molecule type" value="Genomic_DNA"/>
</dbReference>
<evidence type="ECO:0000256" key="1">
    <source>
        <dbReference type="SAM" id="Coils"/>
    </source>
</evidence>
<protein>
    <submittedName>
        <fullName evidence="2">Uncharacterized protein</fullName>
    </submittedName>
</protein>